<dbReference type="FunFam" id="2.40.110.10:FF:000003">
    <property type="entry name" value="Acyl-coenzyme A oxidase"/>
    <property type="match status" value="1"/>
</dbReference>
<dbReference type="Proteomes" id="UP000659654">
    <property type="component" value="Unassembled WGS sequence"/>
</dbReference>
<comment type="similarity">
    <text evidence="4 13">Belongs to the acyl-CoA oxidase family.</text>
</comment>
<evidence type="ECO:0000256" key="4">
    <source>
        <dbReference type="ARBA" id="ARBA00006288"/>
    </source>
</evidence>
<dbReference type="GO" id="GO:0033540">
    <property type="term" value="P:fatty acid beta-oxidation using acyl-CoA oxidase"/>
    <property type="evidence" value="ECO:0007669"/>
    <property type="project" value="TreeGrafter"/>
</dbReference>
<dbReference type="InterPro" id="IPR055060">
    <property type="entry name" value="ACOX_C_alpha1"/>
</dbReference>
<feature type="active site" description="Proton acceptor" evidence="14">
    <location>
        <position position="434"/>
    </location>
</feature>
<dbReference type="Proteomes" id="UP000582659">
    <property type="component" value="Unassembled WGS sequence"/>
</dbReference>
<name>A0A1I7RMH1_BURXY</name>
<gene>
    <name evidence="19" type="ORF">BXYJ_LOCUS10253</name>
</gene>
<dbReference type="Gene3D" id="1.20.140.10">
    <property type="entry name" value="Butyryl-CoA Dehydrogenase, subunit A, domain 3"/>
    <property type="match status" value="2"/>
</dbReference>
<comment type="cofactor">
    <cofactor evidence="1">
        <name>FAD</name>
        <dbReference type="ChEBI" id="CHEBI:57692"/>
    </cofactor>
</comment>
<accession>A0A1I7RMH1</accession>
<dbReference type="OrthoDB" id="538336at2759"/>
<comment type="subcellular location">
    <subcellularLocation>
        <location evidence="2">Peroxisome</location>
    </subcellularLocation>
</comment>
<dbReference type="GO" id="GO:0071949">
    <property type="term" value="F:FAD binding"/>
    <property type="evidence" value="ECO:0007669"/>
    <property type="project" value="InterPro"/>
</dbReference>
<dbReference type="InterPro" id="IPR029320">
    <property type="entry name" value="Acyl-CoA_ox_N"/>
</dbReference>
<dbReference type="Pfam" id="PF14749">
    <property type="entry name" value="Acyl-CoA_ox_N"/>
    <property type="match status" value="1"/>
</dbReference>
<evidence type="ECO:0000259" key="17">
    <source>
        <dbReference type="Pfam" id="PF14749"/>
    </source>
</evidence>
<evidence type="ECO:0000256" key="13">
    <source>
        <dbReference type="PIRNR" id="PIRNR000168"/>
    </source>
</evidence>
<feature type="domain" description="Acyl-CoA oxidase C-alpha1" evidence="18">
    <location>
        <begin position="287"/>
        <end position="448"/>
    </location>
</feature>
<dbReference type="EMBL" id="CAJFDI010000004">
    <property type="protein sequence ID" value="CAD5228055.1"/>
    <property type="molecule type" value="Genomic_DNA"/>
</dbReference>
<dbReference type="PIRSF" id="PIRSF000168">
    <property type="entry name" value="Acyl-CoA_oxidase"/>
    <property type="match status" value="1"/>
</dbReference>
<dbReference type="GO" id="GO:0005504">
    <property type="term" value="F:fatty acid binding"/>
    <property type="evidence" value="ECO:0007669"/>
    <property type="project" value="TreeGrafter"/>
</dbReference>
<evidence type="ECO:0000313" key="20">
    <source>
        <dbReference type="Proteomes" id="UP000095284"/>
    </source>
</evidence>
<keyword evidence="10" id="KW-0560">Oxidoreductase</keyword>
<dbReference type="InterPro" id="IPR012258">
    <property type="entry name" value="Acyl-CoA_oxidase"/>
</dbReference>
<dbReference type="GO" id="GO:0055088">
    <property type="term" value="P:lipid homeostasis"/>
    <property type="evidence" value="ECO:0007669"/>
    <property type="project" value="TreeGrafter"/>
</dbReference>
<dbReference type="InterPro" id="IPR046373">
    <property type="entry name" value="Acyl-CoA_Oxase/DH_mid-dom_sf"/>
</dbReference>
<keyword evidence="21" id="KW-1185">Reference proteome</keyword>
<evidence type="ECO:0000256" key="1">
    <source>
        <dbReference type="ARBA" id="ARBA00001974"/>
    </source>
</evidence>
<evidence type="ECO:0000313" key="22">
    <source>
        <dbReference type="WBParaSite" id="BXY_0190600.1"/>
    </source>
</evidence>
<dbReference type="FunFam" id="1.20.140.10:FF:000005">
    <property type="entry name" value="Acyl-coenzyme A oxidase"/>
    <property type="match status" value="1"/>
</dbReference>
<keyword evidence="9" id="KW-0067">ATP-binding</keyword>
<reference evidence="22" key="1">
    <citation type="submission" date="2016-11" db="UniProtKB">
        <authorList>
            <consortium name="WormBaseParasite"/>
        </authorList>
    </citation>
    <scope>IDENTIFICATION</scope>
</reference>
<dbReference type="AlphaFoldDB" id="A0A1I7RMH1"/>
<evidence type="ECO:0000256" key="8">
    <source>
        <dbReference type="ARBA" id="ARBA00022832"/>
    </source>
</evidence>
<dbReference type="PANTHER" id="PTHR10909">
    <property type="entry name" value="ELECTRON TRANSPORT OXIDOREDUCTASE"/>
    <property type="match status" value="1"/>
</dbReference>
<feature type="binding site" evidence="15">
    <location>
        <position position="190"/>
    </location>
    <ligand>
        <name>FAD</name>
        <dbReference type="ChEBI" id="CHEBI:57692"/>
    </ligand>
</feature>
<evidence type="ECO:0000256" key="7">
    <source>
        <dbReference type="ARBA" id="ARBA00022827"/>
    </source>
</evidence>
<evidence type="ECO:0000313" key="21">
    <source>
        <dbReference type="Proteomes" id="UP000659654"/>
    </source>
</evidence>
<dbReference type="InterPro" id="IPR037069">
    <property type="entry name" value="AcylCoA_DH/ox_N_sf"/>
</dbReference>
<dbReference type="eggNOG" id="KOG0136">
    <property type="taxonomic scope" value="Eukaryota"/>
</dbReference>
<dbReference type="GO" id="GO:0005524">
    <property type="term" value="F:ATP binding"/>
    <property type="evidence" value="ECO:0007669"/>
    <property type="project" value="UniProtKB-KW"/>
</dbReference>
<sequence length="678" mass="76697">MPNRYIKESDDPDLTTERQDCPFDTDAFAAVIYSGKEKVDQRKKIAAFVENTPELRNLSNDVSYGSKMDWMEQAYRNHTVARRFQSQIVPEGDRVAYEFYKRLTVGYNKGPGVLSDRIVIPMLDACCNEEQRKLFYEPASRFEHYSAYAQTELGHGTNTKALGTSATFDQATQTFVINTPDLQSYKWWPGNLAKVASWCIVMANLIVKGRNYGMHPFYIQIRDESTHQPLPGITVGEIGSNFGLAANDNGYLALDNVRVPKIALLAKHFDVTADGTYVHGVHPRVAYVGMMSVRAWMIKDALGETLAMAACIATRYSCVRRQGEIETGKGEVKIIEYRTQQYRLFPQICRAICIIFAGHRASELYFQMCEELEKGNASLMDDVHAITSGLKAVCSFQAAQGIEQCRLACGGHGYSQGSGLPSIYANTVAACTYEGDNLVMLLQLARYLTKRAKEVFLGKRPRQLASMAEHLSVIARDHSKYSVNETRAQRWTEIKLAFEHLSRRLTMKAFDLLNKEVQQGHSSEVAWNNRSVELCKAAKAFTRVFLAETFVNRVSQIADQSVKEVFEDCLDLYLHYELLECRADLLEDHFVTEQLLVDAQVAFLESLQRLRPNAVNVVDSFDFSDRQLGSQIGTRDGHAYENLYEWARRSPLNKYDVLPFHHETIGKLMKEARAGSKL</sequence>
<keyword evidence="7 13" id="KW-0274">FAD</keyword>
<evidence type="ECO:0000256" key="9">
    <source>
        <dbReference type="ARBA" id="ARBA00022840"/>
    </source>
</evidence>
<dbReference type="EMBL" id="CAJFCV020000004">
    <property type="protein sequence ID" value="CAG9118484.1"/>
    <property type="molecule type" value="Genomic_DNA"/>
</dbReference>
<evidence type="ECO:0000256" key="5">
    <source>
        <dbReference type="ARBA" id="ARBA00022630"/>
    </source>
</evidence>
<comment type="pathway">
    <text evidence="3">Lipid metabolism; peroxisomal fatty acid beta-oxidation.</text>
</comment>
<evidence type="ECO:0000259" key="18">
    <source>
        <dbReference type="Pfam" id="PF22924"/>
    </source>
</evidence>
<dbReference type="SMR" id="A0A1I7RMH1"/>
<protein>
    <recommendedName>
        <fullName evidence="13">Acyl-coenzyme A oxidase</fullName>
    </recommendedName>
</protein>
<dbReference type="FunFam" id="1.20.140.10:FF:000013">
    <property type="entry name" value="Acyl-coenzyme A oxidase"/>
    <property type="match status" value="1"/>
</dbReference>
<keyword evidence="6" id="KW-0547">Nucleotide-binding</keyword>
<evidence type="ECO:0000256" key="10">
    <source>
        <dbReference type="ARBA" id="ARBA00023002"/>
    </source>
</evidence>
<evidence type="ECO:0000256" key="2">
    <source>
        <dbReference type="ARBA" id="ARBA00004275"/>
    </source>
</evidence>
<dbReference type="Pfam" id="PF22924">
    <property type="entry name" value="ACOX_C_alpha1"/>
    <property type="match status" value="1"/>
</dbReference>
<dbReference type="WBParaSite" id="BXY_0190600.1">
    <property type="protein sequence ID" value="BXY_0190600.1"/>
    <property type="gene ID" value="BXY_0190600"/>
</dbReference>
<proteinExistence type="inferred from homology"/>
<evidence type="ECO:0000256" key="11">
    <source>
        <dbReference type="ARBA" id="ARBA00023098"/>
    </source>
</evidence>
<evidence type="ECO:0000256" key="15">
    <source>
        <dbReference type="PIRSR" id="PIRSR000168-2"/>
    </source>
</evidence>
<feature type="domain" description="Acyl-CoA oxidase C-terminal" evidence="16">
    <location>
        <begin position="493"/>
        <end position="670"/>
    </location>
</feature>
<feature type="binding site" evidence="15">
    <location>
        <position position="151"/>
    </location>
    <ligand>
        <name>FAD</name>
        <dbReference type="ChEBI" id="CHEBI:57692"/>
    </ligand>
</feature>
<keyword evidence="8" id="KW-0276">Fatty acid metabolism</keyword>
<dbReference type="Proteomes" id="UP000095284">
    <property type="component" value="Unplaced"/>
</dbReference>
<evidence type="ECO:0000256" key="3">
    <source>
        <dbReference type="ARBA" id="ARBA00004846"/>
    </source>
</evidence>
<evidence type="ECO:0000313" key="19">
    <source>
        <dbReference type="EMBL" id="CAD5228055.1"/>
    </source>
</evidence>
<keyword evidence="5 13" id="KW-0285">Flavoprotein</keyword>
<organism evidence="20 22">
    <name type="scientific">Bursaphelenchus xylophilus</name>
    <name type="common">Pinewood nematode worm</name>
    <name type="synonym">Aphelenchoides xylophilus</name>
    <dbReference type="NCBI Taxonomy" id="6326"/>
    <lineage>
        <taxon>Eukaryota</taxon>
        <taxon>Metazoa</taxon>
        <taxon>Ecdysozoa</taxon>
        <taxon>Nematoda</taxon>
        <taxon>Chromadorea</taxon>
        <taxon>Rhabditida</taxon>
        <taxon>Tylenchina</taxon>
        <taxon>Tylenchomorpha</taxon>
        <taxon>Aphelenchoidea</taxon>
        <taxon>Aphelenchoididae</taxon>
        <taxon>Bursaphelenchus</taxon>
    </lineage>
</organism>
<dbReference type="GO" id="GO:0005777">
    <property type="term" value="C:peroxisome"/>
    <property type="evidence" value="ECO:0007669"/>
    <property type="project" value="UniProtKB-SubCell"/>
</dbReference>
<dbReference type="Pfam" id="PF01756">
    <property type="entry name" value="ACOX"/>
    <property type="match status" value="1"/>
</dbReference>
<dbReference type="InterPro" id="IPR002655">
    <property type="entry name" value="Acyl-CoA_oxidase_C"/>
</dbReference>
<keyword evidence="12" id="KW-0576">Peroxisome</keyword>
<evidence type="ECO:0000256" key="6">
    <source>
        <dbReference type="ARBA" id="ARBA00022741"/>
    </source>
</evidence>
<dbReference type="GO" id="GO:0003997">
    <property type="term" value="F:acyl-CoA oxidase activity"/>
    <property type="evidence" value="ECO:0007669"/>
    <property type="project" value="InterPro"/>
</dbReference>
<feature type="domain" description="Acyl-coenzyme A oxidase N-terminal" evidence="17">
    <location>
        <begin position="24"/>
        <end position="143"/>
    </location>
</feature>
<dbReference type="PANTHER" id="PTHR10909:SF250">
    <property type="entry name" value="PEROXISOMAL ACYL-COENZYME A OXIDASE 1"/>
    <property type="match status" value="1"/>
</dbReference>
<dbReference type="Gene3D" id="1.10.540.10">
    <property type="entry name" value="Acyl-CoA dehydrogenase/oxidase, N-terminal domain"/>
    <property type="match status" value="1"/>
</dbReference>
<reference evidence="19" key="2">
    <citation type="submission" date="2020-09" db="EMBL/GenBank/DDBJ databases">
        <authorList>
            <person name="Kikuchi T."/>
        </authorList>
    </citation>
    <scope>NUCLEOTIDE SEQUENCE</scope>
    <source>
        <strain evidence="19">Ka4C1</strain>
    </source>
</reference>
<dbReference type="SUPFAM" id="SSF56645">
    <property type="entry name" value="Acyl-CoA dehydrogenase NM domain-like"/>
    <property type="match status" value="1"/>
</dbReference>
<dbReference type="InterPro" id="IPR036250">
    <property type="entry name" value="AcylCo_DH-like_C"/>
</dbReference>
<dbReference type="SUPFAM" id="SSF47203">
    <property type="entry name" value="Acyl-CoA dehydrogenase C-terminal domain-like"/>
    <property type="match status" value="2"/>
</dbReference>
<evidence type="ECO:0000256" key="12">
    <source>
        <dbReference type="ARBA" id="ARBA00023140"/>
    </source>
</evidence>
<evidence type="ECO:0000256" key="14">
    <source>
        <dbReference type="PIRSR" id="PIRSR000168-1"/>
    </source>
</evidence>
<keyword evidence="11" id="KW-0443">Lipid metabolism</keyword>
<evidence type="ECO:0000259" key="16">
    <source>
        <dbReference type="Pfam" id="PF01756"/>
    </source>
</evidence>
<dbReference type="InterPro" id="IPR009100">
    <property type="entry name" value="AcylCoA_DH/oxidase_NM_dom_sf"/>
</dbReference>
<dbReference type="Gene3D" id="2.40.110.10">
    <property type="entry name" value="Butyryl-CoA Dehydrogenase, subunit A, domain 2"/>
    <property type="match status" value="1"/>
</dbReference>